<dbReference type="PROSITE" id="PS51257">
    <property type="entry name" value="PROKAR_LIPOPROTEIN"/>
    <property type="match status" value="1"/>
</dbReference>
<dbReference type="Gene3D" id="2.170.130.30">
    <property type="match status" value="1"/>
</dbReference>
<dbReference type="OrthoDB" id="1906526at2"/>
<dbReference type="EMBL" id="CVRS01000073">
    <property type="protein sequence ID" value="CRL38912.1"/>
    <property type="molecule type" value="Genomic_DNA"/>
</dbReference>
<reference evidence="4" key="1">
    <citation type="submission" date="2015-05" db="EMBL/GenBank/DDBJ databases">
        <authorList>
            <consortium name="Pathogen Informatics"/>
        </authorList>
    </citation>
    <scope>NUCLEOTIDE SEQUENCE [LARGE SCALE GENOMIC DNA]</scope>
    <source>
        <strain evidence="4">L1-83</strain>
    </source>
</reference>
<keyword evidence="1" id="KW-0732">Signal</keyword>
<dbReference type="Pfam" id="PF14478">
    <property type="entry name" value="DUF4430"/>
    <property type="match status" value="1"/>
</dbReference>
<dbReference type="AlphaFoldDB" id="A0A0M6WNL9"/>
<feature type="domain" description="Transcobalamin-like C-terminal" evidence="2">
    <location>
        <begin position="100"/>
        <end position="170"/>
    </location>
</feature>
<evidence type="ECO:0000313" key="3">
    <source>
        <dbReference type="EMBL" id="CRL38912.1"/>
    </source>
</evidence>
<sequence length="170" mass="18307">MKLTGKKIKSMLLCMMLAMAFTVAGCGSKTEGTADAQKNTETAIVNTETIVETEAVAETESIETAEAQEIVLGDGSVKITVIVVDADGNETNFVVSTDKETVGDALLELNLIEGEEGDYGLYVKTVNGITADYDTDHTYWAFYVNGEYSNTGVDSTPVNEGDTYEFKVEK</sequence>
<feature type="chain" id="PRO_5039384537" description="Transcobalamin-like C-terminal domain-containing protein" evidence="1">
    <location>
        <begin position="25"/>
        <end position="170"/>
    </location>
</feature>
<dbReference type="RefSeq" id="WP_156337731.1">
    <property type="nucleotide sequence ID" value="NZ_CVRS01000073.1"/>
</dbReference>
<dbReference type="STRING" id="360807.ERS852392_00326"/>
<evidence type="ECO:0000256" key="1">
    <source>
        <dbReference type="SAM" id="SignalP"/>
    </source>
</evidence>
<proteinExistence type="predicted"/>
<accession>A0A0M6WNL9</accession>
<name>A0A0M6WNL9_9FIRM</name>
<gene>
    <name evidence="3" type="ORF">RIL183_23621</name>
</gene>
<organism evidence="3 4">
    <name type="scientific">Roseburia inulinivorans</name>
    <dbReference type="NCBI Taxonomy" id="360807"/>
    <lineage>
        <taxon>Bacteria</taxon>
        <taxon>Bacillati</taxon>
        <taxon>Bacillota</taxon>
        <taxon>Clostridia</taxon>
        <taxon>Lachnospirales</taxon>
        <taxon>Lachnospiraceae</taxon>
        <taxon>Roseburia</taxon>
    </lineage>
</organism>
<protein>
    <recommendedName>
        <fullName evidence="2">Transcobalamin-like C-terminal domain-containing protein</fullName>
    </recommendedName>
</protein>
<keyword evidence="4" id="KW-1185">Reference proteome</keyword>
<feature type="signal peptide" evidence="1">
    <location>
        <begin position="1"/>
        <end position="24"/>
    </location>
</feature>
<dbReference type="InterPro" id="IPR027954">
    <property type="entry name" value="Transcobalamin-like_C"/>
</dbReference>
<dbReference type="Proteomes" id="UP000049828">
    <property type="component" value="Unassembled WGS sequence"/>
</dbReference>
<evidence type="ECO:0000259" key="2">
    <source>
        <dbReference type="Pfam" id="PF14478"/>
    </source>
</evidence>
<evidence type="ECO:0000313" key="4">
    <source>
        <dbReference type="Proteomes" id="UP000049828"/>
    </source>
</evidence>